<dbReference type="EMBL" id="SLZZ01000002">
    <property type="protein sequence ID" value="TCS82379.1"/>
    <property type="molecule type" value="Genomic_DNA"/>
</dbReference>
<dbReference type="InterPro" id="IPR010982">
    <property type="entry name" value="Lambda_DNA-bd_dom_sf"/>
</dbReference>
<feature type="transmembrane region" description="Helical" evidence="2">
    <location>
        <begin position="109"/>
        <end position="129"/>
    </location>
</feature>
<feature type="transmembrane region" description="Helical" evidence="2">
    <location>
        <begin position="230"/>
        <end position="251"/>
    </location>
</feature>
<feature type="domain" description="HTH cro/C1-type" evidence="3">
    <location>
        <begin position="11"/>
        <end position="61"/>
    </location>
</feature>
<sequence>MILAEKIMKHRKQNGWSQEELAMKLNISRQSVSKWESTAAIPDLDKIIKLSEIFEVSTDYLLKDELEDEAGVGTISDEEPDYNNETVRTISLQEANSYMELIDGVSKKMAAAVAACILSPVLLILLGGLSEYRKTGITEDMAGGIGVTVLLLIVAGAVAVFILIGMQLDKFEYLEKESLNLQYGVAGIAETKRNDFEPVYKRCIASGVALCIVSAVPIMIAAAFNSTDMVYIYCVVILLVLIAFAVFLFVWSGMIYGSYQKLLEEGDYTRSKKLESKRNDNLSKVYWCTATAIYLGTSFLTGRWEITWVIWPCAGVLYAAVCGIAAMLRKS</sequence>
<evidence type="ECO:0000313" key="4">
    <source>
        <dbReference type="EMBL" id="TCS82379.1"/>
    </source>
</evidence>
<dbReference type="Pfam" id="PF01381">
    <property type="entry name" value="HTH_3"/>
    <property type="match status" value="1"/>
</dbReference>
<dbReference type="OrthoDB" id="9815852at2"/>
<keyword evidence="2" id="KW-1133">Transmembrane helix</keyword>
<comment type="caution">
    <text evidence="4">The sequence shown here is derived from an EMBL/GenBank/DDBJ whole genome shotgun (WGS) entry which is preliminary data.</text>
</comment>
<dbReference type="SUPFAM" id="SSF47413">
    <property type="entry name" value="lambda repressor-like DNA-binding domains"/>
    <property type="match status" value="1"/>
</dbReference>
<feature type="transmembrane region" description="Helical" evidence="2">
    <location>
        <begin position="285"/>
        <end position="302"/>
    </location>
</feature>
<keyword evidence="1" id="KW-0238">DNA-binding</keyword>
<keyword evidence="5" id="KW-1185">Reference proteome</keyword>
<dbReference type="PANTHER" id="PTHR46558:SF13">
    <property type="entry name" value="HTH-TYPE TRANSCRIPTIONAL REGULATOR IMMR"/>
    <property type="match status" value="1"/>
</dbReference>
<protein>
    <submittedName>
        <fullName evidence="4">Helix-turn-helix protein</fullName>
    </submittedName>
</protein>
<name>A0A4R3KH77_9FIRM</name>
<dbReference type="SMART" id="SM00530">
    <property type="entry name" value="HTH_XRE"/>
    <property type="match status" value="1"/>
</dbReference>
<keyword evidence="2" id="KW-0472">Membrane</keyword>
<dbReference type="PANTHER" id="PTHR46558">
    <property type="entry name" value="TRACRIPTIONAL REGULATORY PROTEIN-RELATED-RELATED"/>
    <property type="match status" value="1"/>
</dbReference>
<feature type="transmembrane region" description="Helical" evidence="2">
    <location>
        <begin position="203"/>
        <end position="224"/>
    </location>
</feature>
<proteinExistence type="predicted"/>
<evidence type="ECO:0000313" key="5">
    <source>
        <dbReference type="Proteomes" id="UP000295726"/>
    </source>
</evidence>
<feature type="transmembrane region" description="Helical" evidence="2">
    <location>
        <begin position="141"/>
        <end position="164"/>
    </location>
</feature>
<evidence type="ECO:0000256" key="1">
    <source>
        <dbReference type="ARBA" id="ARBA00023125"/>
    </source>
</evidence>
<dbReference type="PROSITE" id="PS50943">
    <property type="entry name" value="HTH_CROC1"/>
    <property type="match status" value="1"/>
</dbReference>
<dbReference type="Gene3D" id="1.10.260.40">
    <property type="entry name" value="lambda repressor-like DNA-binding domains"/>
    <property type="match status" value="1"/>
</dbReference>
<evidence type="ECO:0000259" key="3">
    <source>
        <dbReference type="PROSITE" id="PS50943"/>
    </source>
</evidence>
<dbReference type="AlphaFoldDB" id="A0A4R3KH77"/>
<dbReference type="GO" id="GO:0003677">
    <property type="term" value="F:DNA binding"/>
    <property type="evidence" value="ECO:0007669"/>
    <property type="project" value="UniProtKB-KW"/>
</dbReference>
<evidence type="ECO:0000256" key="2">
    <source>
        <dbReference type="SAM" id="Phobius"/>
    </source>
</evidence>
<dbReference type="InterPro" id="IPR001387">
    <property type="entry name" value="Cro/C1-type_HTH"/>
</dbReference>
<gene>
    <name evidence="4" type="ORF">EDD59_102249</name>
</gene>
<reference evidence="4 5" key="1">
    <citation type="submission" date="2019-03" db="EMBL/GenBank/DDBJ databases">
        <title>Genomic Encyclopedia of Type Strains, Phase IV (KMG-IV): sequencing the most valuable type-strain genomes for metagenomic binning, comparative biology and taxonomic classification.</title>
        <authorList>
            <person name="Goeker M."/>
        </authorList>
    </citation>
    <scope>NUCLEOTIDE SEQUENCE [LARGE SCALE GENOMIC DNA]</scope>
    <source>
        <strain evidence="4 5">DSM 29489</strain>
    </source>
</reference>
<feature type="transmembrane region" description="Helical" evidence="2">
    <location>
        <begin position="308"/>
        <end position="328"/>
    </location>
</feature>
<dbReference type="Proteomes" id="UP000295726">
    <property type="component" value="Unassembled WGS sequence"/>
</dbReference>
<accession>A0A4R3KH77</accession>
<dbReference type="CDD" id="cd00093">
    <property type="entry name" value="HTH_XRE"/>
    <property type="match status" value="1"/>
</dbReference>
<keyword evidence="2" id="KW-0812">Transmembrane</keyword>
<organism evidence="4 5">
    <name type="scientific">Muricomes intestini</name>
    <dbReference type="NCBI Taxonomy" id="1796634"/>
    <lineage>
        <taxon>Bacteria</taxon>
        <taxon>Bacillati</taxon>
        <taxon>Bacillota</taxon>
        <taxon>Clostridia</taxon>
        <taxon>Lachnospirales</taxon>
        <taxon>Lachnospiraceae</taxon>
        <taxon>Muricomes</taxon>
    </lineage>
</organism>